<sequence length="325" mass="33185">MPSINTFITALMAGLAIGAQAGPCRPHAPSSSVVQSQVTTTRHVESAAGTSAAYTDAVSISESSASLSTAVQVTSSTEAESKPSTTDENETITAAYPASESPSATTDESKATTTAYPAVESTSVTSGSLTTESKPESTSAISSLATDSTNEPTSSSDEIVSSALPTTAESSAAPYTTSEAETVPSTTSEAEVVPSTTSSEPKTTLDTSTIAPTTTSTYPTTTTSQASTTTSAAASSECPPLSELSCGLAGLYTNSESHLIQVLYDTDLDACWEVCAEDDKCKSIGITTADQCEIYDTAVSGMGFSAREGWYFSVYDACCNQATAE</sequence>
<dbReference type="EMBL" id="JAGPXF010000003">
    <property type="protein sequence ID" value="KAH7251657.1"/>
    <property type="molecule type" value="Genomic_DNA"/>
</dbReference>
<gene>
    <name evidence="3" type="ORF">BKA59DRAFT_472523</name>
</gene>
<evidence type="ECO:0000256" key="2">
    <source>
        <dbReference type="SAM" id="SignalP"/>
    </source>
</evidence>
<feature type="region of interest" description="Disordered" evidence="1">
    <location>
        <begin position="67"/>
        <end position="237"/>
    </location>
</feature>
<keyword evidence="2" id="KW-0732">Signal</keyword>
<accession>A0A8K0WDK8</accession>
<evidence type="ECO:0008006" key="5">
    <source>
        <dbReference type="Google" id="ProtNLM"/>
    </source>
</evidence>
<keyword evidence="4" id="KW-1185">Reference proteome</keyword>
<evidence type="ECO:0000256" key="1">
    <source>
        <dbReference type="SAM" id="MobiDB-lite"/>
    </source>
</evidence>
<dbReference type="AlphaFoldDB" id="A0A8K0WDK8"/>
<feature type="compositionally biased region" description="Polar residues" evidence="1">
    <location>
        <begin position="69"/>
        <end position="86"/>
    </location>
</feature>
<feature type="compositionally biased region" description="Low complexity" evidence="1">
    <location>
        <begin position="204"/>
        <end position="236"/>
    </location>
</feature>
<evidence type="ECO:0000313" key="3">
    <source>
        <dbReference type="EMBL" id="KAH7251657.1"/>
    </source>
</evidence>
<dbReference type="Proteomes" id="UP000813427">
    <property type="component" value="Unassembled WGS sequence"/>
</dbReference>
<feature type="compositionally biased region" description="Polar residues" evidence="1">
    <location>
        <begin position="100"/>
        <end position="202"/>
    </location>
</feature>
<name>A0A8K0WDK8_9HYPO</name>
<feature type="chain" id="PRO_5035461761" description="Apple domain-containing protein" evidence="2">
    <location>
        <begin position="22"/>
        <end position="325"/>
    </location>
</feature>
<feature type="signal peptide" evidence="2">
    <location>
        <begin position="1"/>
        <end position="21"/>
    </location>
</feature>
<comment type="caution">
    <text evidence="3">The sequence shown here is derived from an EMBL/GenBank/DDBJ whole genome shotgun (WGS) entry which is preliminary data.</text>
</comment>
<dbReference type="OrthoDB" id="5105905at2759"/>
<evidence type="ECO:0000313" key="4">
    <source>
        <dbReference type="Proteomes" id="UP000813427"/>
    </source>
</evidence>
<proteinExistence type="predicted"/>
<reference evidence="3" key="1">
    <citation type="journal article" date="2021" name="Nat. Commun.">
        <title>Genetic determinants of endophytism in the Arabidopsis root mycobiome.</title>
        <authorList>
            <person name="Mesny F."/>
            <person name="Miyauchi S."/>
            <person name="Thiergart T."/>
            <person name="Pickel B."/>
            <person name="Atanasova L."/>
            <person name="Karlsson M."/>
            <person name="Huettel B."/>
            <person name="Barry K.W."/>
            <person name="Haridas S."/>
            <person name="Chen C."/>
            <person name="Bauer D."/>
            <person name="Andreopoulos W."/>
            <person name="Pangilinan J."/>
            <person name="LaButti K."/>
            <person name="Riley R."/>
            <person name="Lipzen A."/>
            <person name="Clum A."/>
            <person name="Drula E."/>
            <person name="Henrissat B."/>
            <person name="Kohler A."/>
            <person name="Grigoriev I.V."/>
            <person name="Martin F.M."/>
            <person name="Hacquard S."/>
        </authorList>
    </citation>
    <scope>NUCLEOTIDE SEQUENCE</scope>
    <source>
        <strain evidence="3">MPI-SDFR-AT-0068</strain>
    </source>
</reference>
<protein>
    <recommendedName>
        <fullName evidence="5">Apple domain-containing protein</fullName>
    </recommendedName>
</protein>
<organism evidence="3 4">
    <name type="scientific">Fusarium tricinctum</name>
    <dbReference type="NCBI Taxonomy" id="61284"/>
    <lineage>
        <taxon>Eukaryota</taxon>
        <taxon>Fungi</taxon>
        <taxon>Dikarya</taxon>
        <taxon>Ascomycota</taxon>
        <taxon>Pezizomycotina</taxon>
        <taxon>Sordariomycetes</taxon>
        <taxon>Hypocreomycetidae</taxon>
        <taxon>Hypocreales</taxon>
        <taxon>Nectriaceae</taxon>
        <taxon>Fusarium</taxon>
        <taxon>Fusarium tricinctum species complex</taxon>
    </lineage>
</organism>